<protein>
    <submittedName>
        <fullName evidence="1">Uncharacterized protein</fullName>
    </submittedName>
</protein>
<accession>A0A0G4E5A9</accession>
<keyword evidence="1" id="KW-0614">Plasmid</keyword>
<proteinExistence type="predicted"/>
<sequence length="87" mass="9506">MGGESERLIALTTSYGLYALKVTHYDSYDEDSIPHWSTACSSGFKVERAEVIWWAYADEVIELIEAFSSVAHPVIGINAGVPIAGIE</sequence>
<dbReference type="AlphaFoldDB" id="A0A0G4E5A9"/>
<name>A0A0G4E5A9_PSEFS</name>
<gene>
    <name evidence="1" type="ORF">PQBR57_0240</name>
</gene>
<organism evidence="1">
    <name type="scientific">Pseudomonas fluorescens (strain SBW25)</name>
    <dbReference type="NCBI Taxonomy" id="216595"/>
    <lineage>
        <taxon>Bacteria</taxon>
        <taxon>Pseudomonadati</taxon>
        <taxon>Pseudomonadota</taxon>
        <taxon>Gammaproteobacteria</taxon>
        <taxon>Pseudomonadales</taxon>
        <taxon>Pseudomonadaceae</taxon>
        <taxon>Pseudomonas</taxon>
    </lineage>
</organism>
<reference evidence="1" key="1">
    <citation type="submission" date="2014-12" db="EMBL/GenBank/DDBJ databases">
        <authorList>
            <person name="Hall J."/>
        </authorList>
    </citation>
    <scope>NUCLEOTIDE SEQUENCE [LARGE SCALE GENOMIC DNA]</scope>
    <source>
        <strain evidence="1">SBW25</strain>
        <plasmid evidence="1">pQBR57</plasmid>
    </source>
</reference>
<evidence type="ECO:0000313" key="1">
    <source>
        <dbReference type="EMBL" id="CEK42193.1"/>
    </source>
</evidence>
<geneLocation type="plasmid" evidence="1">
    <name>pQBR57</name>
</geneLocation>
<reference evidence="1" key="2">
    <citation type="submission" date="2015-06" db="EMBL/GenBank/DDBJ databases">
        <title>Environmentally co-occuring mercury resistance plasmids are genetically and phenotypically diverse and confer variable context-dependent fitness effects.</title>
        <authorList>
            <person name="Hall J.P.J."/>
            <person name="Harrison E."/>
            <person name="Lilley A.K."/>
            <person name="Paterson S."/>
            <person name="Spiers A.J."/>
            <person name="Brockhurst M.A."/>
        </authorList>
    </citation>
    <scope>NUCLEOTIDE SEQUENCE [LARGE SCALE GENOMIC DNA]</scope>
    <source>
        <strain evidence="1">SBW25</strain>
        <plasmid evidence="1">pQBR57</plasmid>
    </source>
</reference>
<dbReference type="EMBL" id="LN713926">
    <property type="protein sequence ID" value="CEK42193.1"/>
    <property type="molecule type" value="Genomic_DNA"/>
</dbReference>